<gene>
    <name evidence="9" type="ORF">HNR50_001667</name>
</gene>
<dbReference type="CDD" id="cd07302">
    <property type="entry name" value="CHD"/>
    <property type="match status" value="1"/>
</dbReference>
<evidence type="ECO:0000313" key="9">
    <source>
        <dbReference type="EMBL" id="MBB6480009.1"/>
    </source>
</evidence>
<dbReference type="SMART" id="SM01080">
    <property type="entry name" value="CHASE2"/>
    <property type="match status" value="1"/>
</dbReference>
<dbReference type="GO" id="GO:0009190">
    <property type="term" value="P:cyclic nucleotide biosynthetic process"/>
    <property type="evidence" value="ECO:0007669"/>
    <property type="project" value="InterPro"/>
</dbReference>
<proteinExistence type="inferred from homology"/>
<evidence type="ECO:0000256" key="6">
    <source>
        <dbReference type="ARBA" id="ARBA00023136"/>
    </source>
</evidence>
<accession>A0A841RAQ9</accession>
<protein>
    <submittedName>
        <fullName evidence="9">Adenylate cyclase</fullName>
        <ecNumber evidence="9">4.6.1.1</ecNumber>
    </submittedName>
</protein>
<dbReference type="AlphaFoldDB" id="A0A841RAQ9"/>
<dbReference type="PANTHER" id="PTHR43081:SF1">
    <property type="entry name" value="ADENYLATE CYCLASE, TERMINAL-DIFFERENTIATION SPECIFIC"/>
    <property type="match status" value="1"/>
</dbReference>
<dbReference type="InterPro" id="IPR029787">
    <property type="entry name" value="Nucleotide_cyclase"/>
</dbReference>
<dbReference type="PANTHER" id="PTHR43081">
    <property type="entry name" value="ADENYLATE CYCLASE, TERMINAL-DIFFERENTIATION SPECIFIC-RELATED"/>
    <property type="match status" value="1"/>
</dbReference>
<feature type="transmembrane region" description="Helical" evidence="7">
    <location>
        <begin position="334"/>
        <end position="355"/>
    </location>
</feature>
<organism evidence="9 10">
    <name type="scientific">Spirochaeta isovalerica</name>
    <dbReference type="NCBI Taxonomy" id="150"/>
    <lineage>
        <taxon>Bacteria</taxon>
        <taxon>Pseudomonadati</taxon>
        <taxon>Spirochaetota</taxon>
        <taxon>Spirochaetia</taxon>
        <taxon>Spirochaetales</taxon>
        <taxon>Spirochaetaceae</taxon>
        <taxon>Spirochaeta</taxon>
    </lineage>
</organism>
<dbReference type="Pfam" id="PF05226">
    <property type="entry name" value="CHASE2"/>
    <property type="match status" value="1"/>
</dbReference>
<evidence type="ECO:0000256" key="2">
    <source>
        <dbReference type="ARBA" id="ARBA00005381"/>
    </source>
</evidence>
<comment type="caution">
    <text evidence="9">The sequence shown here is derived from an EMBL/GenBank/DDBJ whole genome shotgun (WGS) entry which is preliminary data.</text>
</comment>
<dbReference type="Pfam" id="PF00211">
    <property type="entry name" value="Guanylate_cyc"/>
    <property type="match status" value="1"/>
</dbReference>
<dbReference type="InterPro" id="IPR001054">
    <property type="entry name" value="A/G_cyclase"/>
</dbReference>
<dbReference type="SMART" id="SM00044">
    <property type="entry name" value="CYCc"/>
    <property type="match status" value="1"/>
</dbReference>
<dbReference type="RefSeq" id="WP_184745755.1">
    <property type="nucleotide sequence ID" value="NZ_JACHGJ010000002.1"/>
</dbReference>
<evidence type="ECO:0000256" key="3">
    <source>
        <dbReference type="ARBA" id="ARBA00022475"/>
    </source>
</evidence>
<dbReference type="InterPro" id="IPR050697">
    <property type="entry name" value="Adenylyl/Guanylyl_Cyclase_3/4"/>
</dbReference>
<sequence>MKKKQKWILVPLLALASLALVVIFPFSGISELKSRDLRASLAGLNEASAPLTIVTIDDESFEKINIRWPWPRQILAESIINLKDAGASVIGLDIMLGDGGYTADEDRALASALNYAGNVVLPEKRDVRESGGYVIDYFDRPLPLFAEGAQAIGYVNLIIDRDNFVRRVLPADSSLGESHEAFSFKLYPQAAPLLNVDRTLLINYAPAGSFTTVPFHKVLDGSADPELFRDRIVLVGAWFKESHDRSLTPVESSTGLYGIEIHANIVNTLYTGRYLREIPGMVNLLILLLLSAAGSLAFIHLRPLAGLITAAAAVVLFSFLAFFLYTSMGTIVDIFNPLLIIFITWLGAVLYNYLIVEREKAHVRRTFSRYVSAEVVNNILDSGNAIELGGELREVAIFFSDICGFTSMSEKMPPDEIVEMLNEYFTDMTDIIFQYGGTLNKYIGDAIMAIYGAPVAMVDASERALKACLDMRSRLERFNRDRAEKGKPPIRIGMGIHSGKVLVGNIGSPRQMEYTVIGDAVNVCSRIEGLTRDFETDLLISDELFQKVGHLVEVETMAPVAVKGKSDKIIVHKVTGLKEGI</sequence>
<dbReference type="PROSITE" id="PS50125">
    <property type="entry name" value="GUANYLATE_CYCLASE_2"/>
    <property type="match status" value="1"/>
</dbReference>
<dbReference type="EMBL" id="JACHGJ010000002">
    <property type="protein sequence ID" value="MBB6480009.1"/>
    <property type="molecule type" value="Genomic_DNA"/>
</dbReference>
<comment type="subcellular location">
    <subcellularLocation>
        <location evidence="1">Cell envelope</location>
    </subcellularLocation>
</comment>
<evidence type="ECO:0000259" key="8">
    <source>
        <dbReference type="PROSITE" id="PS50125"/>
    </source>
</evidence>
<evidence type="ECO:0000256" key="1">
    <source>
        <dbReference type="ARBA" id="ARBA00004196"/>
    </source>
</evidence>
<evidence type="ECO:0000256" key="5">
    <source>
        <dbReference type="ARBA" id="ARBA00022989"/>
    </source>
</evidence>
<dbReference type="Proteomes" id="UP000587760">
    <property type="component" value="Unassembled WGS sequence"/>
</dbReference>
<dbReference type="SUPFAM" id="SSF55073">
    <property type="entry name" value="Nucleotide cyclase"/>
    <property type="match status" value="1"/>
</dbReference>
<dbReference type="GO" id="GO:0004016">
    <property type="term" value="F:adenylate cyclase activity"/>
    <property type="evidence" value="ECO:0007669"/>
    <property type="project" value="UniProtKB-EC"/>
</dbReference>
<evidence type="ECO:0000313" key="10">
    <source>
        <dbReference type="Proteomes" id="UP000587760"/>
    </source>
</evidence>
<name>A0A841RAQ9_9SPIO</name>
<keyword evidence="6 7" id="KW-0472">Membrane</keyword>
<evidence type="ECO:0000256" key="7">
    <source>
        <dbReference type="SAM" id="Phobius"/>
    </source>
</evidence>
<keyword evidence="10" id="KW-1185">Reference proteome</keyword>
<feature type="transmembrane region" description="Helical" evidence="7">
    <location>
        <begin position="280"/>
        <end position="299"/>
    </location>
</feature>
<keyword evidence="9" id="KW-0456">Lyase</keyword>
<evidence type="ECO:0000256" key="4">
    <source>
        <dbReference type="ARBA" id="ARBA00022692"/>
    </source>
</evidence>
<dbReference type="GO" id="GO:0030313">
    <property type="term" value="C:cell envelope"/>
    <property type="evidence" value="ECO:0007669"/>
    <property type="project" value="UniProtKB-SubCell"/>
</dbReference>
<dbReference type="GO" id="GO:0035556">
    <property type="term" value="P:intracellular signal transduction"/>
    <property type="evidence" value="ECO:0007669"/>
    <property type="project" value="InterPro"/>
</dbReference>
<dbReference type="FunFam" id="3.30.70.1230:FF:000016">
    <property type="entry name" value="Adenylate/guanylate cyclase domain-containing protein"/>
    <property type="match status" value="1"/>
</dbReference>
<dbReference type="Gene3D" id="3.30.70.1230">
    <property type="entry name" value="Nucleotide cyclase"/>
    <property type="match status" value="1"/>
</dbReference>
<keyword evidence="4 7" id="KW-0812">Transmembrane</keyword>
<feature type="transmembrane region" description="Helical" evidence="7">
    <location>
        <begin position="306"/>
        <end position="328"/>
    </location>
</feature>
<comment type="similarity">
    <text evidence="2">Belongs to the adenylyl cyclase class-3 family.</text>
</comment>
<feature type="domain" description="Guanylate cyclase" evidence="8">
    <location>
        <begin position="396"/>
        <end position="528"/>
    </location>
</feature>
<reference evidence="9 10" key="1">
    <citation type="submission" date="2020-08" db="EMBL/GenBank/DDBJ databases">
        <title>Genomic Encyclopedia of Type Strains, Phase IV (KMG-IV): sequencing the most valuable type-strain genomes for metagenomic binning, comparative biology and taxonomic classification.</title>
        <authorList>
            <person name="Goeker M."/>
        </authorList>
    </citation>
    <scope>NUCLEOTIDE SEQUENCE [LARGE SCALE GENOMIC DNA]</scope>
    <source>
        <strain evidence="9 10">DSM 2461</strain>
    </source>
</reference>
<keyword evidence="5 7" id="KW-1133">Transmembrane helix</keyword>
<dbReference type="InterPro" id="IPR007890">
    <property type="entry name" value="CHASE2"/>
</dbReference>
<keyword evidence="3" id="KW-1003">Cell membrane</keyword>
<dbReference type="EC" id="4.6.1.1" evidence="9"/>